<dbReference type="RefSeq" id="WP_043354762.1">
    <property type="nucleotide sequence ID" value="NZ_CP010537.1"/>
</dbReference>
<dbReference type="PROSITE" id="PS50931">
    <property type="entry name" value="HTH_LYSR"/>
    <property type="match status" value="1"/>
</dbReference>
<evidence type="ECO:0000256" key="3">
    <source>
        <dbReference type="ARBA" id="ARBA00023125"/>
    </source>
</evidence>
<evidence type="ECO:0000256" key="1">
    <source>
        <dbReference type="ARBA" id="ARBA00009437"/>
    </source>
</evidence>
<dbReference type="EMBL" id="CP010537">
    <property type="protein sequence ID" value="AJG23084.1"/>
    <property type="molecule type" value="Genomic_DNA"/>
</dbReference>
<dbReference type="GO" id="GO:0032993">
    <property type="term" value="C:protein-DNA complex"/>
    <property type="evidence" value="ECO:0007669"/>
    <property type="project" value="TreeGrafter"/>
</dbReference>
<evidence type="ECO:0000259" key="5">
    <source>
        <dbReference type="PROSITE" id="PS50931"/>
    </source>
</evidence>
<reference evidence="6 7" key="1">
    <citation type="journal article" date="2015" name="Genome Announc.">
        <title>Complete Genome Sequence of Cupriavidus basilensis 4G11, Isolated from the Oak Ridge Field Research Center Site.</title>
        <authorList>
            <person name="Ray J."/>
            <person name="Waters R.J."/>
            <person name="Skerker J.M."/>
            <person name="Kuehl J.V."/>
            <person name="Price M.N."/>
            <person name="Huang J."/>
            <person name="Chakraborty R."/>
            <person name="Arkin A.P."/>
            <person name="Deutschbauer A."/>
        </authorList>
    </citation>
    <scope>NUCLEOTIDE SEQUENCE [LARGE SCALE GENOMIC DNA]</scope>
    <source>
        <strain evidence="6">4G11</strain>
    </source>
</reference>
<comment type="similarity">
    <text evidence="1">Belongs to the LysR transcriptional regulatory family.</text>
</comment>
<keyword evidence="2" id="KW-0805">Transcription regulation</keyword>
<dbReference type="Proteomes" id="UP000031843">
    <property type="component" value="Chromosome secondary"/>
</dbReference>
<evidence type="ECO:0000313" key="6">
    <source>
        <dbReference type="EMBL" id="AJG23084.1"/>
    </source>
</evidence>
<proteinExistence type="inferred from homology"/>
<dbReference type="SUPFAM" id="SSF46785">
    <property type="entry name" value="Winged helix' DNA-binding domain"/>
    <property type="match status" value="1"/>
</dbReference>
<dbReference type="Pfam" id="PF03466">
    <property type="entry name" value="LysR_substrate"/>
    <property type="match status" value="1"/>
</dbReference>
<dbReference type="InterPro" id="IPR000847">
    <property type="entry name" value="LysR_HTH_N"/>
</dbReference>
<dbReference type="FunFam" id="1.10.10.10:FF:000001">
    <property type="entry name" value="LysR family transcriptional regulator"/>
    <property type="match status" value="1"/>
</dbReference>
<dbReference type="InterPro" id="IPR036388">
    <property type="entry name" value="WH-like_DNA-bd_sf"/>
</dbReference>
<dbReference type="AlphaFoldDB" id="A0A0C4YM27"/>
<dbReference type="PANTHER" id="PTHR30346:SF0">
    <property type="entry name" value="HCA OPERON TRANSCRIPTIONAL ACTIVATOR HCAR"/>
    <property type="match status" value="1"/>
</dbReference>
<dbReference type="Gene3D" id="1.10.10.10">
    <property type="entry name" value="Winged helix-like DNA-binding domain superfamily/Winged helix DNA-binding domain"/>
    <property type="match status" value="1"/>
</dbReference>
<feature type="domain" description="HTH lysR-type" evidence="5">
    <location>
        <begin position="3"/>
        <end position="60"/>
    </location>
</feature>
<dbReference type="SUPFAM" id="SSF53850">
    <property type="entry name" value="Periplasmic binding protein-like II"/>
    <property type="match status" value="1"/>
</dbReference>
<dbReference type="InterPro" id="IPR005119">
    <property type="entry name" value="LysR_subst-bd"/>
</dbReference>
<evidence type="ECO:0000256" key="4">
    <source>
        <dbReference type="ARBA" id="ARBA00023163"/>
    </source>
</evidence>
<keyword evidence="3" id="KW-0238">DNA-binding</keyword>
<dbReference type="PANTHER" id="PTHR30346">
    <property type="entry name" value="TRANSCRIPTIONAL DUAL REGULATOR HCAR-RELATED"/>
    <property type="match status" value="1"/>
</dbReference>
<dbReference type="GO" id="GO:0003677">
    <property type="term" value="F:DNA binding"/>
    <property type="evidence" value="ECO:0007669"/>
    <property type="project" value="UniProtKB-KW"/>
</dbReference>
<evidence type="ECO:0000256" key="2">
    <source>
        <dbReference type="ARBA" id="ARBA00023015"/>
    </source>
</evidence>
<dbReference type="GO" id="GO:0003700">
    <property type="term" value="F:DNA-binding transcription factor activity"/>
    <property type="evidence" value="ECO:0007669"/>
    <property type="project" value="InterPro"/>
</dbReference>
<name>A0A0C4YM27_9BURK</name>
<sequence length="305" mass="33712">MLPTLKQLQHFVAIAETGQVSRAALRCHVSQSSMTASLKSLEQAVGVQLFTRHAGGVRLTEAGTRFLRHAQQIEDAVLDAVEAVSVAPVDIAGTVRMGVTETITAYVLPGLLESIERKFPRLRLELLERERHDIERGILRGEIDIALLLVSNLPGLDHVTCETLLRSPRQLWGHPEHPLMTADRIGLADVARHDYILLDMDEHIATVGKYWGQYGLAPQVRYQSCSIEAVRSLVAAGRGIAILSDLVYRPWSLEGQRIVRRGIADKVPSMDVGLVWKREPATAGNVVALADYLRSALKGREKARM</sequence>
<organism evidence="6 7">
    <name type="scientific">Cupriavidus basilensis</name>
    <dbReference type="NCBI Taxonomy" id="68895"/>
    <lineage>
        <taxon>Bacteria</taxon>
        <taxon>Pseudomonadati</taxon>
        <taxon>Pseudomonadota</taxon>
        <taxon>Betaproteobacteria</taxon>
        <taxon>Burkholderiales</taxon>
        <taxon>Burkholderiaceae</taxon>
        <taxon>Cupriavidus</taxon>
    </lineage>
</organism>
<dbReference type="STRING" id="68895.RR42_s1496"/>
<dbReference type="Gene3D" id="3.40.190.10">
    <property type="entry name" value="Periplasmic binding protein-like II"/>
    <property type="match status" value="2"/>
</dbReference>
<protein>
    <submittedName>
        <fullName evidence="6">Hydrogen peroxide-inducible genes activator</fullName>
    </submittedName>
</protein>
<evidence type="ECO:0000313" key="7">
    <source>
        <dbReference type="Proteomes" id="UP000031843"/>
    </source>
</evidence>
<accession>A0A0C4YM27</accession>
<dbReference type="OrthoDB" id="8679465at2"/>
<dbReference type="KEGG" id="cbw:RR42_s1496"/>
<dbReference type="Pfam" id="PF00126">
    <property type="entry name" value="HTH_1"/>
    <property type="match status" value="1"/>
</dbReference>
<dbReference type="InterPro" id="IPR036390">
    <property type="entry name" value="WH_DNA-bd_sf"/>
</dbReference>
<keyword evidence="4" id="KW-0804">Transcription</keyword>
<gene>
    <name evidence="6" type="ORF">RR42_s1496</name>
</gene>
<dbReference type="PRINTS" id="PR00039">
    <property type="entry name" value="HTHLYSR"/>
</dbReference>
<keyword evidence="7" id="KW-1185">Reference proteome</keyword>